<dbReference type="EMBL" id="JAIZAY010000010">
    <property type="protein sequence ID" value="KAJ8034357.1"/>
    <property type="molecule type" value="Genomic_DNA"/>
</dbReference>
<dbReference type="Proteomes" id="UP001152320">
    <property type="component" value="Chromosome 10"/>
</dbReference>
<gene>
    <name evidence="1" type="ORF">HOLleu_21155</name>
</gene>
<comment type="caution">
    <text evidence="1">The sequence shown here is derived from an EMBL/GenBank/DDBJ whole genome shotgun (WGS) entry which is preliminary data.</text>
</comment>
<dbReference type="PANTHER" id="PTHR33198">
    <property type="entry name" value="ANK_REP_REGION DOMAIN-CONTAINING PROTEIN-RELATED"/>
    <property type="match status" value="1"/>
</dbReference>
<dbReference type="PANTHER" id="PTHR33198:SF19">
    <property type="entry name" value="CCHC-TYPE DOMAIN-CONTAINING PROTEIN"/>
    <property type="match status" value="1"/>
</dbReference>
<organism evidence="1 2">
    <name type="scientific">Holothuria leucospilota</name>
    <name type="common">Black long sea cucumber</name>
    <name type="synonym">Mertensiothuria leucospilota</name>
    <dbReference type="NCBI Taxonomy" id="206669"/>
    <lineage>
        <taxon>Eukaryota</taxon>
        <taxon>Metazoa</taxon>
        <taxon>Echinodermata</taxon>
        <taxon>Eleutherozoa</taxon>
        <taxon>Echinozoa</taxon>
        <taxon>Holothuroidea</taxon>
        <taxon>Aspidochirotacea</taxon>
        <taxon>Aspidochirotida</taxon>
        <taxon>Holothuriidae</taxon>
        <taxon>Holothuria</taxon>
    </lineage>
</organism>
<keyword evidence="2" id="KW-1185">Reference proteome</keyword>
<name>A0A9Q1BX55_HOLLE</name>
<evidence type="ECO:0000313" key="1">
    <source>
        <dbReference type="EMBL" id="KAJ8034357.1"/>
    </source>
</evidence>
<evidence type="ECO:0000313" key="2">
    <source>
        <dbReference type="Proteomes" id="UP001152320"/>
    </source>
</evidence>
<proteinExistence type="predicted"/>
<dbReference type="OrthoDB" id="6496131at2759"/>
<dbReference type="AlphaFoldDB" id="A0A9Q1BX55"/>
<sequence length="153" mass="17236">MDLVALQRPSGLKYSEITDKLKSLFFCPVPPTVAERIKFYRRRQRNDETVTEYLAGLTELAKTCNFRGCFDDAVRDSFILGLKDENTQKRLLGECHSLTPAVGMEIAKLNTDLMRRGSSVNVVSAGMKHCTCGKIGQMKRDCRCKENAARKVI</sequence>
<evidence type="ECO:0008006" key="3">
    <source>
        <dbReference type="Google" id="ProtNLM"/>
    </source>
</evidence>
<protein>
    <recommendedName>
        <fullName evidence="3">Retrotransposon gag domain-containing protein</fullName>
    </recommendedName>
</protein>
<accession>A0A9Q1BX55</accession>
<reference evidence="1" key="1">
    <citation type="submission" date="2021-10" db="EMBL/GenBank/DDBJ databases">
        <title>Tropical sea cucumber genome reveals ecological adaptation and Cuvierian tubules defense mechanism.</title>
        <authorList>
            <person name="Chen T."/>
        </authorList>
    </citation>
    <scope>NUCLEOTIDE SEQUENCE</scope>
    <source>
        <strain evidence="1">Nanhai2018</strain>
        <tissue evidence="1">Muscle</tissue>
    </source>
</reference>